<feature type="compositionally biased region" description="Polar residues" evidence="2">
    <location>
        <begin position="37"/>
        <end position="50"/>
    </location>
</feature>
<evidence type="ECO:0000256" key="1">
    <source>
        <dbReference type="SAM" id="Coils"/>
    </source>
</evidence>
<evidence type="ECO:0000259" key="6">
    <source>
        <dbReference type="Pfam" id="PF13967"/>
    </source>
</evidence>
<evidence type="ECO:0000259" key="5">
    <source>
        <dbReference type="Pfam" id="PF12621"/>
    </source>
</evidence>
<dbReference type="InterPro" id="IPR038769">
    <property type="entry name" value="MTC4"/>
</dbReference>
<feature type="compositionally biased region" description="Polar residues" evidence="2">
    <location>
        <begin position="203"/>
        <end position="238"/>
    </location>
</feature>
<feature type="region of interest" description="Disordered" evidence="2">
    <location>
        <begin position="581"/>
        <end position="616"/>
    </location>
</feature>
<keyword evidence="3" id="KW-1133">Transmembrane helix</keyword>
<dbReference type="Pfam" id="PF12621">
    <property type="entry name" value="PHM7_ext"/>
    <property type="match status" value="1"/>
</dbReference>
<keyword evidence="9" id="KW-1185">Reference proteome</keyword>
<dbReference type="GO" id="GO:0016020">
    <property type="term" value="C:membrane"/>
    <property type="evidence" value="ECO:0007669"/>
    <property type="project" value="InterPro"/>
</dbReference>
<dbReference type="InterPro" id="IPR027815">
    <property type="entry name" value="CSC1/OSCA1-like_cyt"/>
</dbReference>
<feature type="transmembrane region" description="Helical" evidence="3">
    <location>
        <begin position="1558"/>
        <end position="1578"/>
    </location>
</feature>
<organism evidence="8 9">
    <name type="scientific">Neocucurbitaria cava</name>
    <dbReference type="NCBI Taxonomy" id="798079"/>
    <lineage>
        <taxon>Eukaryota</taxon>
        <taxon>Fungi</taxon>
        <taxon>Dikarya</taxon>
        <taxon>Ascomycota</taxon>
        <taxon>Pezizomycotina</taxon>
        <taxon>Dothideomycetes</taxon>
        <taxon>Pleosporomycetidae</taxon>
        <taxon>Pleosporales</taxon>
        <taxon>Pleosporineae</taxon>
        <taxon>Cucurbitariaceae</taxon>
        <taxon>Neocucurbitaria</taxon>
    </lineage>
</organism>
<feature type="transmembrane region" description="Helical" evidence="3">
    <location>
        <begin position="1710"/>
        <end position="1740"/>
    </location>
</feature>
<feature type="compositionally biased region" description="Polar residues" evidence="2">
    <location>
        <begin position="586"/>
        <end position="596"/>
    </location>
</feature>
<accession>A0A9W9CQ63</accession>
<feature type="transmembrane region" description="Helical" evidence="3">
    <location>
        <begin position="1220"/>
        <end position="1243"/>
    </location>
</feature>
<evidence type="ECO:0000313" key="8">
    <source>
        <dbReference type="EMBL" id="KAJ4374254.1"/>
    </source>
</evidence>
<proteinExistence type="predicted"/>
<evidence type="ECO:0000259" key="4">
    <source>
        <dbReference type="Pfam" id="PF02714"/>
    </source>
</evidence>
<reference evidence="8" key="1">
    <citation type="submission" date="2022-10" db="EMBL/GenBank/DDBJ databases">
        <title>Tapping the CABI collections for fungal endophytes: first genome assemblies for Collariella, Neodidymelliopsis, Ascochyta clinopodiicola, Didymella pomorum, Didymosphaeria variabile, Neocosmospora piperis and Neocucurbitaria cava.</title>
        <authorList>
            <person name="Hill R."/>
        </authorList>
    </citation>
    <scope>NUCLEOTIDE SEQUENCE</scope>
    <source>
        <strain evidence="8">IMI 356814</strain>
    </source>
</reference>
<feature type="transmembrane region" description="Helical" evidence="3">
    <location>
        <begin position="1604"/>
        <end position="1631"/>
    </location>
</feature>
<evidence type="ECO:0000259" key="7">
    <source>
        <dbReference type="Pfam" id="PF14703"/>
    </source>
</evidence>
<dbReference type="PANTHER" id="PTHR38426:SF1">
    <property type="entry name" value="MAINTENANCE OF TELOMERE CAPPING PROTEIN 4"/>
    <property type="match status" value="1"/>
</dbReference>
<dbReference type="Pfam" id="PF13967">
    <property type="entry name" value="RSN1_TM"/>
    <property type="match status" value="1"/>
</dbReference>
<feature type="region of interest" description="Disordered" evidence="2">
    <location>
        <begin position="628"/>
        <end position="744"/>
    </location>
</feature>
<feature type="domain" description="10TM putative phosphate transporter extracellular tail" evidence="5">
    <location>
        <begin position="1876"/>
        <end position="1966"/>
    </location>
</feature>
<feature type="region of interest" description="Disordered" evidence="2">
    <location>
        <begin position="458"/>
        <end position="556"/>
    </location>
</feature>
<evidence type="ECO:0000256" key="3">
    <source>
        <dbReference type="SAM" id="Phobius"/>
    </source>
</evidence>
<dbReference type="Pfam" id="PF14703">
    <property type="entry name" value="PHM7_cyt"/>
    <property type="match status" value="1"/>
</dbReference>
<evidence type="ECO:0000256" key="2">
    <source>
        <dbReference type="SAM" id="MobiDB-lite"/>
    </source>
</evidence>
<gene>
    <name evidence="8" type="ORF">N0V83_002995</name>
</gene>
<feature type="compositionally biased region" description="Low complexity" evidence="2">
    <location>
        <begin position="912"/>
        <end position="929"/>
    </location>
</feature>
<feature type="compositionally biased region" description="Basic and acidic residues" evidence="2">
    <location>
        <begin position="478"/>
        <end position="490"/>
    </location>
</feature>
<keyword evidence="3" id="KW-0812">Transmembrane</keyword>
<feature type="region of interest" description="Disordered" evidence="2">
    <location>
        <begin position="1"/>
        <end position="159"/>
    </location>
</feature>
<dbReference type="PANTHER" id="PTHR38426">
    <property type="entry name" value="MAINTENANCE OF TELOMERE CAPPING PROTEIN 4"/>
    <property type="match status" value="1"/>
</dbReference>
<dbReference type="InterPro" id="IPR032880">
    <property type="entry name" value="CSC1/OSCA1-like_N"/>
</dbReference>
<feature type="transmembrane region" description="Helical" evidence="3">
    <location>
        <begin position="1271"/>
        <end position="1290"/>
    </location>
</feature>
<comment type="caution">
    <text evidence="8">The sequence shown here is derived from an EMBL/GenBank/DDBJ whole genome shotgun (WGS) entry which is preliminary data.</text>
</comment>
<feature type="transmembrane region" description="Helical" evidence="3">
    <location>
        <begin position="1141"/>
        <end position="1165"/>
    </location>
</feature>
<evidence type="ECO:0000313" key="9">
    <source>
        <dbReference type="Proteomes" id="UP001140560"/>
    </source>
</evidence>
<evidence type="ECO:0008006" key="10">
    <source>
        <dbReference type="Google" id="ProtNLM"/>
    </source>
</evidence>
<feature type="compositionally biased region" description="Basic and acidic residues" evidence="2">
    <location>
        <begin position="808"/>
        <end position="825"/>
    </location>
</feature>
<keyword evidence="3" id="KW-0472">Membrane</keyword>
<feature type="region of interest" description="Disordered" evidence="2">
    <location>
        <begin position="808"/>
        <end position="840"/>
    </location>
</feature>
<protein>
    <recommendedName>
        <fullName evidence="10">DUF221-domain-containing protein</fullName>
    </recommendedName>
</protein>
<feature type="compositionally biased region" description="Basic residues" evidence="2">
    <location>
        <begin position="530"/>
        <end position="540"/>
    </location>
</feature>
<dbReference type="InterPro" id="IPR022257">
    <property type="entry name" value="PHM7_ext"/>
</dbReference>
<feature type="coiled-coil region" evidence="1">
    <location>
        <begin position="1425"/>
        <end position="1452"/>
    </location>
</feature>
<feature type="compositionally biased region" description="Basic and acidic residues" evidence="2">
    <location>
        <begin position="770"/>
        <end position="782"/>
    </location>
</feature>
<feature type="transmembrane region" description="Helical" evidence="3">
    <location>
        <begin position="1761"/>
        <end position="1783"/>
    </location>
</feature>
<feature type="compositionally biased region" description="Basic and acidic residues" evidence="2">
    <location>
        <begin position="601"/>
        <end position="616"/>
    </location>
</feature>
<feature type="region of interest" description="Disordered" evidence="2">
    <location>
        <begin position="863"/>
        <end position="978"/>
    </location>
</feature>
<feature type="transmembrane region" description="Helical" evidence="3">
    <location>
        <begin position="1789"/>
        <end position="1808"/>
    </location>
</feature>
<feature type="compositionally biased region" description="Basic and acidic residues" evidence="2">
    <location>
        <begin position="94"/>
        <end position="108"/>
    </location>
</feature>
<feature type="transmembrane region" description="Helical" evidence="3">
    <location>
        <begin position="1513"/>
        <end position="1538"/>
    </location>
</feature>
<feature type="compositionally biased region" description="Basic residues" evidence="2">
    <location>
        <begin position="689"/>
        <end position="698"/>
    </location>
</feature>
<feature type="region of interest" description="Disordered" evidence="2">
    <location>
        <begin position="199"/>
        <end position="277"/>
    </location>
</feature>
<feature type="domain" description="CSC1/OSCA1-like N-terminal transmembrane" evidence="6">
    <location>
        <begin position="1144"/>
        <end position="1292"/>
    </location>
</feature>
<keyword evidence="1" id="KW-0175">Coiled coil</keyword>
<feature type="compositionally biased region" description="Low complexity" evidence="2">
    <location>
        <begin position="10"/>
        <end position="23"/>
    </location>
</feature>
<dbReference type="InterPro" id="IPR003864">
    <property type="entry name" value="CSC1/OSCA1-like_7TM"/>
</dbReference>
<feature type="domain" description="CSC1/OSCA1-like cytosolic" evidence="7">
    <location>
        <begin position="1315"/>
        <end position="1499"/>
    </location>
</feature>
<feature type="compositionally biased region" description="Basic and acidic residues" evidence="2">
    <location>
        <begin position="882"/>
        <end position="896"/>
    </location>
</feature>
<dbReference type="Pfam" id="PF02714">
    <property type="entry name" value="RSN1_7TM"/>
    <property type="match status" value="1"/>
</dbReference>
<feature type="domain" description="CSC1/OSCA1-like 7TM region" evidence="4">
    <location>
        <begin position="1513"/>
        <end position="1783"/>
    </location>
</feature>
<sequence length="1982" mass="221800">MSTPSSDGRPSVSSEPSVTSSPTLISRNSGAYADNGEGSSSPSRGATNGTGRPGSDSLLAVDSIQEQDFARRKQRARRSGGFLLNSNFPSGPRTWHDETRHKSGGKEARSRKKLSPSSSPLSREVQVDGQSAAHVGARFDSADPQEQNNGQLRVGKTRKSEHLVPAAAHDRGVSPNAQQRQTIDPNQLVHMALNLSESRRRNVSTSQLLASQARVTAGTQRDGSSSYGAGSSLRQYLNEQRRASRNISPLGKSSPSRHVSTSMQRSGSMAFPGSQSINPSAATLARVDKARAYIELRMEYLRLLEYLPPLKPDANAPGNYVVSSSNVPGSSHAQLTRVPSYAGKQHDLGRPYNPLQYIRNRRTRARERRALDHSADEFTDIEQVRDWVDRIEQYSRQSTYRRDDGVQLPTLHAEHAMEDAPSKPPRPHKGWVLTSEELLADAHWLEQDDNKMLIENRHGRRIFPPKDTQKQDFLQPRASKEYPENRRRSWVDGLPGLGADPGTDDESEKGSERGRKRRLLPAIRTDSPKGGKHSRRGSRLRTKDDSDSSDTDTNFGKRIPRLTVDVEHNTGPLALLLEQQAKQAQTKSPSIISPDTPNKWGRNEGPENKGLRDSLEVPRLENGFAYVKDHSHFKVPPRSRTNANLSIDDTEPRSSFEDYDSTAPNTPLHSKRFPHIGDDLSPPQSRANSKTRKSKRSKLNIFHSRETSEEHRPENRPDSAGTDKQRDSRQPSEETQDEKHIGTSILAAPGAVRNLLSHRKNDSVSSLPSPDKDRLRRRETQEPHSAVSRFFKGAKREGTKVGEFIFRRDRPDDSDTETLSDHNSVEFDDDASTNDNSTVRPGISRMVTAESVASRKYGRSHLELPTFRPVNQKQLDEETGSDVEHHITRQARERKNSRSPRFNRLAPPRMDLGTLSGNSSTSSLSLSRSHSQDRINQVLARPGGFTVPGLLPPTALRNAPGSDGRQRSSSRPNLEGKRHWSIADDDEHKLQRKATNIVTQTDIARVRALFLCSGVKAKEISRRAYTPRPSAPDFLTRAAATGNAQLYPVPRKEEHVLAARFLVKDLESSTKALQTSLENFRNSAIKELTAQITQLQSRVDSDLMPRILDGGDKAMDFQTVFDAKANGTMASQSKSSGPSSFGAVAAAFIPTATIAILYVAAFAIVRRYYPKIYFPRTYIGTVLEKDRTPCHNRSSFEWVHTMRTIPDKFMLYHQSLDSYLFLRFLRTLIFICVVGAILTWPILMPVNATGGGKAKELNRISIGNVKKRKHLYAHATVAWVFFSFVMFTVARERLWLIGLRQAWNLSKTNAKRLSSRTVLFLSAPTATLDEANMQRFFGNDAVRIWPATKGEKLQSLVSARNAKVEELESAEIALIQNVNKEIRKTQGGNNNRNMKYDSLPKQMKKSLRPRHSLHTLPGGKDVDSIDWFRDQVKEKERKVEEVRESNEDTEKSPGAAAVFVEFRTQAAAQQKCQQIASSDVLSLTPRYTGIMPNEVNWANLNLAPARRISQEGIALTLVIATIIFWSIPVSLVGALSNIGYLAENYKWLDFLNRLPPSLMSLLSGLVPPLLLSALARYVPNIFRYIFTTFGEPTKTTTELKVLKWYYVFQVLQIFLITTISSGAATVVSQIAKDPTSIPALLADNLPRASNTYLTYFVVQALTNAPSNILNYSDVLSWVFFDKFFDKTPRQKYNSYITLRGMPWGKLFPKYVNFVIIAIAYSCIAPLVLGFAAVGLAIFYVSYRYMLLYTVQPKTDTKGHCYTLALQQILTGVYIAELCLIGLFSLREATGPLIMLVLLLIATIIFHYTTNRYLAPLEQFLPADLALDSDNDDEQAPLLSSAEEGEADALRNAERHIDSLSSRALVPSQVVSPVARFVQPHIFASHTAMKAWLRDGDFDEDDTPEYSEEDLKKAYLNPAFTSKTPVVWLAKDEVGVSQNEIKENEEMGFKSTDQGAWIDEEGRLKWSVDDFEEVPVFKKSIRW</sequence>
<feature type="compositionally biased region" description="Polar residues" evidence="2">
    <location>
        <begin position="245"/>
        <end position="277"/>
    </location>
</feature>
<dbReference type="Proteomes" id="UP001140560">
    <property type="component" value="Unassembled WGS sequence"/>
</dbReference>
<name>A0A9W9CQ63_9PLEO</name>
<feature type="region of interest" description="Disordered" evidence="2">
    <location>
        <begin position="757"/>
        <end position="794"/>
    </location>
</feature>
<feature type="compositionally biased region" description="Basic and acidic residues" evidence="2">
    <location>
        <begin position="703"/>
        <end position="741"/>
    </location>
</feature>
<dbReference type="EMBL" id="JAPEUY010000004">
    <property type="protein sequence ID" value="KAJ4374254.1"/>
    <property type="molecule type" value="Genomic_DNA"/>
</dbReference>
<dbReference type="OrthoDB" id="1076608at2759"/>